<dbReference type="CDD" id="cd16442">
    <property type="entry name" value="BPL"/>
    <property type="match status" value="1"/>
</dbReference>
<reference evidence="3" key="1">
    <citation type="submission" date="2020-05" db="EMBL/GenBank/DDBJ databases">
        <authorList>
            <person name="Chiriac C."/>
            <person name="Salcher M."/>
            <person name="Ghai R."/>
            <person name="Kavagutti S V."/>
        </authorList>
    </citation>
    <scope>NUCLEOTIDE SEQUENCE</scope>
</reference>
<keyword evidence="1" id="KW-0436">Ligase</keyword>
<dbReference type="Pfam" id="PF03099">
    <property type="entry name" value="BPL_LplA_LipB"/>
    <property type="match status" value="1"/>
</dbReference>
<dbReference type="PANTHER" id="PTHR12835">
    <property type="entry name" value="BIOTIN PROTEIN LIGASE"/>
    <property type="match status" value="1"/>
</dbReference>
<dbReference type="PROSITE" id="PS51733">
    <property type="entry name" value="BPL_LPL_CATALYTIC"/>
    <property type="match status" value="1"/>
</dbReference>
<dbReference type="NCBIfam" id="TIGR00121">
    <property type="entry name" value="birA_ligase"/>
    <property type="match status" value="1"/>
</dbReference>
<protein>
    <submittedName>
        <fullName evidence="3">Unannotated protein</fullName>
    </submittedName>
</protein>
<sequence>MDFPLSRQIAPNLTFVAETGSTNADLIQDSANTDDFSVLVAGFQTAGRGRAGRDWVAPSGSSLFVSVLLKPAGVAATNFSWLPLLAGLAMTKTVAKFLPEREVGLKWPNDVLVGEKKISGVLSELIGDQSGVVIGAGLNLLQQKTDLPIENATSLVIEGATSINLDEVLAGYLANLRELYLEWVQASGNAVASGLRNQVIQACSTLDRSGNNRVRAILPASASAESEILGAAVGIDDTGRLIIQPDGQSEALAVAAGDIVHLRHN</sequence>
<proteinExistence type="predicted"/>
<gene>
    <name evidence="3" type="ORF">UFOPK1618_00027</name>
</gene>
<evidence type="ECO:0000313" key="3">
    <source>
        <dbReference type="EMBL" id="CAB4553055.1"/>
    </source>
</evidence>
<dbReference type="AlphaFoldDB" id="A0A6J6CPE9"/>
<dbReference type="PANTHER" id="PTHR12835:SF5">
    <property type="entry name" value="BIOTIN--PROTEIN LIGASE"/>
    <property type="match status" value="1"/>
</dbReference>
<name>A0A6J6CPE9_9ZZZZ</name>
<dbReference type="Gene3D" id="2.30.30.100">
    <property type="match status" value="1"/>
</dbReference>
<dbReference type="GO" id="GO:0004077">
    <property type="term" value="F:biotin--[biotin carboxyl-carrier protein] ligase activity"/>
    <property type="evidence" value="ECO:0007669"/>
    <property type="project" value="InterPro"/>
</dbReference>
<organism evidence="3">
    <name type="scientific">freshwater metagenome</name>
    <dbReference type="NCBI Taxonomy" id="449393"/>
    <lineage>
        <taxon>unclassified sequences</taxon>
        <taxon>metagenomes</taxon>
        <taxon>ecological metagenomes</taxon>
    </lineage>
</organism>
<dbReference type="SUPFAM" id="SSF55681">
    <property type="entry name" value="Class II aaRS and biotin synthetases"/>
    <property type="match status" value="1"/>
</dbReference>
<dbReference type="InterPro" id="IPR003142">
    <property type="entry name" value="BPL_C"/>
</dbReference>
<dbReference type="InterPro" id="IPR004143">
    <property type="entry name" value="BPL_LPL_catalytic"/>
</dbReference>
<evidence type="ECO:0000259" key="2">
    <source>
        <dbReference type="PROSITE" id="PS51733"/>
    </source>
</evidence>
<dbReference type="EMBL" id="CAEZTF010000002">
    <property type="protein sequence ID" value="CAB4553055.1"/>
    <property type="molecule type" value="Genomic_DNA"/>
</dbReference>
<accession>A0A6J6CPE9</accession>
<dbReference type="InterPro" id="IPR004408">
    <property type="entry name" value="Biotin_CoA_COase_ligase"/>
</dbReference>
<feature type="domain" description="BPL/LPL catalytic" evidence="2">
    <location>
        <begin position="1"/>
        <end position="184"/>
    </location>
</feature>
<dbReference type="InterPro" id="IPR045864">
    <property type="entry name" value="aa-tRNA-synth_II/BPL/LPL"/>
</dbReference>
<dbReference type="Pfam" id="PF02237">
    <property type="entry name" value="BPL_C"/>
    <property type="match status" value="1"/>
</dbReference>
<dbReference type="GO" id="GO:0005737">
    <property type="term" value="C:cytoplasm"/>
    <property type="evidence" value="ECO:0007669"/>
    <property type="project" value="TreeGrafter"/>
</dbReference>
<evidence type="ECO:0000256" key="1">
    <source>
        <dbReference type="ARBA" id="ARBA00022598"/>
    </source>
</evidence>
<dbReference type="Gene3D" id="3.30.930.10">
    <property type="entry name" value="Bira Bifunctional Protein, Domain 2"/>
    <property type="match status" value="1"/>
</dbReference>